<feature type="transmembrane region" description="Helical" evidence="1">
    <location>
        <begin position="86"/>
        <end position="105"/>
    </location>
</feature>
<dbReference type="EMBL" id="QUTD01007036">
    <property type="protein sequence ID" value="RHY52098.1"/>
    <property type="molecule type" value="Genomic_DNA"/>
</dbReference>
<feature type="transmembrane region" description="Helical" evidence="1">
    <location>
        <begin position="180"/>
        <end position="201"/>
    </location>
</feature>
<organism evidence="2 3">
    <name type="scientific">Aphanomyces astaci</name>
    <name type="common">Crayfish plague agent</name>
    <dbReference type="NCBI Taxonomy" id="112090"/>
    <lineage>
        <taxon>Eukaryota</taxon>
        <taxon>Sar</taxon>
        <taxon>Stramenopiles</taxon>
        <taxon>Oomycota</taxon>
        <taxon>Saprolegniomycetes</taxon>
        <taxon>Saprolegniales</taxon>
        <taxon>Verrucalvaceae</taxon>
        <taxon>Aphanomyces</taxon>
    </lineage>
</organism>
<comment type="caution">
    <text evidence="2">The sequence shown here is derived from an EMBL/GenBank/DDBJ whole genome shotgun (WGS) entry which is preliminary data.</text>
</comment>
<protein>
    <submittedName>
        <fullName evidence="2">Uncharacterized protein</fullName>
    </submittedName>
</protein>
<keyword evidence="1" id="KW-1133">Transmembrane helix</keyword>
<gene>
    <name evidence="2" type="ORF">DYB30_010428</name>
</gene>
<dbReference type="VEuPathDB" id="FungiDB:H257_13387"/>
<sequence>MKYLDTKEGQHFHLWIAMPATTSVRHLGDFSDMFTSIYLLAFGLVIVPLTLYVAFRGILAPKLSALVAAISICFVFAYSIEFISEVAYYLGLAAIPALAIVIWIVDGASPVLVAAALPLHAVYTIYSMFLVQTVTEPSGSIYFGVPGATSWVTCLFVAIFLAISTGFFMVYADAEPQRQLYIWSSASTGSFFAVHYVGAALSGPLVVSSSDYFKIFALRPWIAWPAAVVLAVVAAYTQFHTKTPQGSSLAINHELQPLVTPA</sequence>
<feature type="transmembrane region" description="Helical" evidence="1">
    <location>
        <begin position="37"/>
        <end position="55"/>
    </location>
</feature>
<evidence type="ECO:0000256" key="1">
    <source>
        <dbReference type="SAM" id="Phobius"/>
    </source>
</evidence>
<reference evidence="2 3" key="1">
    <citation type="submission" date="2018-08" db="EMBL/GenBank/DDBJ databases">
        <title>Aphanomyces genome sequencing and annotation.</title>
        <authorList>
            <person name="Minardi D."/>
            <person name="Oidtmann B."/>
            <person name="Van Der Giezen M."/>
            <person name="Studholme D.J."/>
        </authorList>
    </citation>
    <scope>NUCLEOTIDE SEQUENCE [LARGE SCALE GENOMIC DNA]</scope>
    <source>
        <strain evidence="2 3">D2</strain>
    </source>
</reference>
<feature type="transmembrane region" description="Helical" evidence="1">
    <location>
        <begin position="221"/>
        <end position="239"/>
    </location>
</feature>
<dbReference type="AlphaFoldDB" id="A0A397CYS7"/>
<proteinExistence type="predicted"/>
<keyword evidence="1" id="KW-0472">Membrane</keyword>
<dbReference type="Proteomes" id="UP000266643">
    <property type="component" value="Unassembled WGS sequence"/>
</dbReference>
<feature type="transmembrane region" description="Helical" evidence="1">
    <location>
        <begin position="112"/>
        <end position="130"/>
    </location>
</feature>
<accession>A0A397CYS7</accession>
<feature type="transmembrane region" description="Helical" evidence="1">
    <location>
        <begin position="150"/>
        <end position="171"/>
    </location>
</feature>
<keyword evidence="1" id="KW-0812">Transmembrane</keyword>
<name>A0A397CYS7_APHAT</name>
<evidence type="ECO:0000313" key="3">
    <source>
        <dbReference type="Proteomes" id="UP000266643"/>
    </source>
</evidence>
<evidence type="ECO:0000313" key="2">
    <source>
        <dbReference type="EMBL" id="RHY52098.1"/>
    </source>
</evidence>
<feature type="transmembrane region" description="Helical" evidence="1">
    <location>
        <begin position="62"/>
        <end position="80"/>
    </location>
</feature>